<keyword evidence="2" id="KW-1185">Reference proteome</keyword>
<proteinExistence type="predicted"/>
<reference evidence="2" key="1">
    <citation type="submission" date="2018-05" db="EMBL/GenBank/DDBJ databases">
        <authorList>
            <person name="Feng T."/>
        </authorList>
    </citation>
    <scope>NUCLEOTIDE SEQUENCE [LARGE SCALE GENOMIC DNA]</scope>
    <source>
        <strain evidence="2">S27</strain>
    </source>
</reference>
<dbReference type="AlphaFoldDB" id="A0A370N745"/>
<accession>A0A370N745</accession>
<dbReference type="EMBL" id="QHKS01000010">
    <property type="protein sequence ID" value="RDK01437.1"/>
    <property type="molecule type" value="Genomic_DNA"/>
</dbReference>
<evidence type="ECO:0008006" key="3">
    <source>
        <dbReference type="Google" id="ProtNLM"/>
    </source>
</evidence>
<name>A0A370N745_9BURK</name>
<dbReference type="OrthoDB" id="8778436at2"/>
<dbReference type="Proteomes" id="UP000254875">
    <property type="component" value="Unassembled WGS sequence"/>
</dbReference>
<dbReference type="RefSeq" id="WP_115101839.1">
    <property type="nucleotide sequence ID" value="NZ_QHKS01000010.1"/>
</dbReference>
<gene>
    <name evidence="1" type="ORF">DLM46_16540</name>
</gene>
<evidence type="ECO:0000313" key="2">
    <source>
        <dbReference type="Proteomes" id="UP000254875"/>
    </source>
</evidence>
<organism evidence="1 2">
    <name type="scientific">Paraburkholderia lacunae</name>
    <dbReference type="NCBI Taxonomy" id="2211104"/>
    <lineage>
        <taxon>Bacteria</taxon>
        <taxon>Pseudomonadati</taxon>
        <taxon>Pseudomonadota</taxon>
        <taxon>Betaproteobacteria</taxon>
        <taxon>Burkholderiales</taxon>
        <taxon>Burkholderiaceae</taxon>
        <taxon>Paraburkholderia</taxon>
    </lineage>
</organism>
<evidence type="ECO:0000313" key="1">
    <source>
        <dbReference type="EMBL" id="RDK01437.1"/>
    </source>
</evidence>
<protein>
    <recommendedName>
        <fullName evidence="3">DUF3168 domain-containing protein</fullName>
    </recommendedName>
</protein>
<comment type="caution">
    <text evidence="1">The sequence shown here is derived from an EMBL/GenBank/DDBJ whole genome shotgun (WGS) entry which is preliminary data.</text>
</comment>
<sequence>MSLKADIYAALVAILPNSHNVELPPDPTWPALVYTTHTDEESGWVMGGGYDLHTVTIAILGRDTDENTALRDQIVEAFEQMDDFLLVESEGDSNFEGAAAVYAYLIMIQLRTRRP</sequence>